<gene>
    <name evidence="2" type="ORF">ECRASSUSDP1_LOCUS17088</name>
</gene>
<dbReference type="EMBL" id="CAMPGE010017219">
    <property type="protein sequence ID" value="CAI2375724.1"/>
    <property type="molecule type" value="Genomic_DNA"/>
</dbReference>
<dbReference type="Proteomes" id="UP001295684">
    <property type="component" value="Unassembled WGS sequence"/>
</dbReference>
<evidence type="ECO:0000313" key="3">
    <source>
        <dbReference type="Proteomes" id="UP001295684"/>
    </source>
</evidence>
<accession>A0AAD2CZT5</accession>
<comment type="caution">
    <text evidence="2">The sequence shown here is derived from an EMBL/GenBank/DDBJ whole genome shotgun (WGS) entry which is preliminary data.</text>
</comment>
<name>A0AAD2CZT5_EUPCR</name>
<keyword evidence="3" id="KW-1185">Reference proteome</keyword>
<organism evidence="2 3">
    <name type="scientific">Euplotes crassus</name>
    <dbReference type="NCBI Taxonomy" id="5936"/>
    <lineage>
        <taxon>Eukaryota</taxon>
        <taxon>Sar</taxon>
        <taxon>Alveolata</taxon>
        <taxon>Ciliophora</taxon>
        <taxon>Intramacronucleata</taxon>
        <taxon>Spirotrichea</taxon>
        <taxon>Hypotrichia</taxon>
        <taxon>Euplotida</taxon>
        <taxon>Euplotidae</taxon>
        <taxon>Moneuplotes</taxon>
    </lineage>
</organism>
<protein>
    <submittedName>
        <fullName evidence="2">Uncharacterized protein</fullName>
    </submittedName>
</protein>
<evidence type="ECO:0000256" key="1">
    <source>
        <dbReference type="SAM" id="MobiDB-lite"/>
    </source>
</evidence>
<proteinExistence type="predicted"/>
<sequence length="259" mass="29497">MGCFESKNVQTPNREPSFVRRDNPPFTPSKSANAPRSIMIQQLTKTKFVPKEPNWNDKSDNELECIICLEIKKDSSISSCCINIICNDCTKNLNGTCPLRCKKLSAQFKASIKLNKRINKVFSLCDVCFAEVHPWDMDRHQETCGDHIVGKSVKDSCLHNCTLIRKTTGKQWKCYSRENAYQVHKDKKTDSCYECEKCQIKFCTFCVAKAILLGDNMDLNGKIISPTESVFFPCKNSEDITVEELVAQIPSFNHFFLPV</sequence>
<reference evidence="2" key="1">
    <citation type="submission" date="2023-07" db="EMBL/GenBank/DDBJ databases">
        <authorList>
            <consortium name="AG Swart"/>
            <person name="Singh M."/>
            <person name="Singh A."/>
            <person name="Seah K."/>
            <person name="Emmerich C."/>
        </authorList>
    </citation>
    <scope>NUCLEOTIDE SEQUENCE</scope>
    <source>
        <strain evidence="2">DP1</strain>
    </source>
</reference>
<feature type="region of interest" description="Disordered" evidence="1">
    <location>
        <begin position="1"/>
        <end position="33"/>
    </location>
</feature>
<dbReference type="AlphaFoldDB" id="A0AAD2CZT5"/>
<evidence type="ECO:0000313" key="2">
    <source>
        <dbReference type="EMBL" id="CAI2375724.1"/>
    </source>
</evidence>